<evidence type="ECO:0000256" key="1">
    <source>
        <dbReference type="SAM" id="Phobius"/>
    </source>
</evidence>
<feature type="transmembrane region" description="Helical" evidence="1">
    <location>
        <begin position="17"/>
        <end position="38"/>
    </location>
</feature>
<dbReference type="OrthoDB" id="2281895at2759"/>
<keyword evidence="1" id="KW-1133">Transmembrane helix</keyword>
<proteinExistence type="predicted"/>
<evidence type="ECO:0000313" key="3">
    <source>
        <dbReference type="Proteomes" id="UP000076580"/>
    </source>
</evidence>
<reference evidence="2 3" key="1">
    <citation type="journal article" date="2016" name="Sci. Rep.">
        <title>Insights into Adaptations to a Near-Obligate Nematode Endoparasitic Lifestyle from the Finished Genome of Drechmeria coniospora.</title>
        <authorList>
            <person name="Zhang L."/>
            <person name="Zhou Z."/>
            <person name="Guo Q."/>
            <person name="Fokkens L."/>
            <person name="Miskei M."/>
            <person name="Pocsi I."/>
            <person name="Zhang W."/>
            <person name="Chen M."/>
            <person name="Wang L."/>
            <person name="Sun Y."/>
            <person name="Donzelli B.G."/>
            <person name="Gibson D.M."/>
            <person name="Nelson D.R."/>
            <person name="Luo J.G."/>
            <person name="Rep M."/>
            <person name="Liu H."/>
            <person name="Yang S."/>
            <person name="Wang J."/>
            <person name="Krasnoff S.B."/>
            <person name="Xu Y."/>
            <person name="Molnar I."/>
            <person name="Lin M."/>
        </authorList>
    </citation>
    <scope>NUCLEOTIDE SEQUENCE [LARGE SCALE GENOMIC DNA]</scope>
    <source>
        <strain evidence="2 3">ARSEF 6962</strain>
    </source>
</reference>
<gene>
    <name evidence="2" type="ORF">DCS_01947</name>
</gene>
<dbReference type="Proteomes" id="UP000076580">
    <property type="component" value="Chromosome 01"/>
</dbReference>
<protein>
    <recommendedName>
        <fullName evidence="4">Corticosteroid-binding protein</fullName>
    </recommendedName>
</protein>
<feature type="transmembrane region" description="Helical" evidence="1">
    <location>
        <begin position="127"/>
        <end position="149"/>
    </location>
</feature>
<feature type="transmembrane region" description="Helical" evidence="1">
    <location>
        <begin position="253"/>
        <end position="276"/>
    </location>
</feature>
<evidence type="ECO:0008006" key="4">
    <source>
        <dbReference type="Google" id="ProtNLM"/>
    </source>
</evidence>
<organism evidence="2 3">
    <name type="scientific">Drechmeria coniospora</name>
    <name type="common">Nematophagous fungus</name>
    <name type="synonym">Meria coniospora</name>
    <dbReference type="NCBI Taxonomy" id="98403"/>
    <lineage>
        <taxon>Eukaryota</taxon>
        <taxon>Fungi</taxon>
        <taxon>Dikarya</taxon>
        <taxon>Ascomycota</taxon>
        <taxon>Pezizomycotina</taxon>
        <taxon>Sordariomycetes</taxon>
        <taxon>Hypocreomycetidae</taxon>
        <taxon>Hypocreales</taxon>
        <taxon>Ophiocordycipitaceae</taxon>
        <taxon>Drechmeria</taxon>
    </lineage>
</organism>
<sequence length="368" mass="39887">MASLDRFLVPPAHHLPLLPHLCVVPALLAVATAVALFVHSDVNAALLWSQCHARARLPLLTGSIPVVGTPLCFLLSFFKEALDSSRSRAVMGVVLAYVGALLTVSTLEAARRCHRRAIAVIRRPTGWWLLFNLIGGAFVWQLVVVPAFMHRAKAWFAIAGAEDADDDADLTVPDAEAVAIPVAVALGFYLPAALMLAFHSPATIGVWLFFPVYVSVIRHALRWSLERSGRFERAAEASEPATVRVESRHGRAAAVYGLPILCAVVAHVFALVNLTTGGDDRKEMTRSTITFLEVDTQFVALTVLYWVFVEVGWRAPLAMVCAGVVLGPGAGLCLGWLYREKLLQAALDGRDGEGVEDEAADERTRLLP</sequence>
<evidence type="ECO:0000313" key="2">
    <source>
        <dbReference type="EMBL" id="KYK60809.1"/>
    </source>
</evidence>
<dbReference type="RefSeq" id="XP_040660161.1">
    <property type="nucleotide sequence ID" value="XM_040799278.1"/>
</dbReference>
<keyword evidence="1" id="KW-0812">Transmembrane</keyword>
<dbReference type="GeneID" id="63714590"/>
<name>A0A151GUM3_DRECN</name>
<feature type="transmembrane region" description="Helical" evidence="1">
    <location>
        <begin position="90"/>
        <end position="107"/>
    </location>
</feature>
<keyword evidence="3" id="KW-1185">Reference proteome</keyword>
<dbReference type="InParanoid" id="A0A151GUM3"/>
<feature type="transmembrane region" description="Helical" evidence="1">
    <location>
        <begin position="315"/>
        <end position="338"/>
    </location>
</feature>
<dbReference type="AlphaFoldDB" id="A0A151GUM3"/>
<dbReference type="EMBL" id="LAYC01000001">
    <property type="protein sequence ID" value="KYK60809.1"/>
    <property type="molecule type" value="Genomic_DNA"/>
</dbReference>
<feature type="transmembrane region" description="Helical" evidence="1">
    <location>
        <begin position="204"/>
        <end position="221"/>
    </location>
</feature>
<comment type="caution">
    <text evidence="2">The sequence shown here is derived from an EMBL/GenBank/DDBJ whole genome shotgun (WGS) entry which is preliminary data.</text>
</comment>
<feature type="transmembrane region" description="Helical" evidence="1">
    <location>
        <begin position="59"/>
        <end position="78"/>
    </location>
</feature>
<accession>A0A151GUM3</accession>
<feature type="transmembrane region" description="Helical" evidence="1">
    <location>
        <begin position="288"/>
        <end position="309"/>
    </location>
</feature>
<keyword evidence="1" id="KW-0472">Membrane</keyword>